<keyword evidence="5" id="KW-0175">Coiled coil</keyword>
<dbReference type="GO" id="GO:0030968">
    <property type="term" value="P:endoplasmic reticulum unfolded protein response"/>
    <property type="evidence" value="ECO:0007669"/>
    <property type="project" value="InterPro"/>
</dbReference>
<dbReference type="InterPro" id="IPR012913">
    <property type="entry name" value="OS9-like_dom"/>
</dbReference>
<organism evidence="8 9">
    <name type="scientific">Caenorhabditis tropicalis</name>
    <dbReference type="NCBI Taxonomy" id="1561998"/>
    <lineage>
        <taxon>Eukaryota</taxon>
        <taxon>Metazoa</taxon>
        <taxon>Ecdysozoa</taxon>
        <taxon>Nematoda</taxon>
        <taxon>Chromadorea</taxon>
        <taxon>Rhabditida</taxon>
        <taxon>Rhabditina</taxon>
        <taxon>Rhabditomorpha</taxon>
        <taxon>Rhabditoidea</taxon>
        <taxon>Rhabditidae</taxon>
        <taxon>Peloderinae</taxon>
        <taxon>Caenorhabditis</taxon>
    </lineage>
</organism>
<keyword evidence="4" id="KW-1015">Disulfide bond</keyword>
<evidence type="ECO:0000256" key="6">
    <source>
        <dbReference type="SAM" id="SignalP"/>
    </source>
</evidence>
<evidence type="ECO:0000256" key="3">
    <source>
        <dbReference type="ARBA" id="ARBA00022824"/>
    </source>
</evidence>
<proteinExistence type="predicted"/>
<evidence type="ECO:0000259" key="7">
    <source>
        <dbReference type="PROSITE" id="PS51914"/>
    </source>
</evidence>
<dbReference type="InterPro" id="IPR009011">
    <property type="entry name" value="Man6P_isomerase_rcpt-bd_dom_sf"/>
</dbReference>
<evidence type="ECO:0000313" key="9">
    <source>
        <dbReference type="WBParaSite" id="Csp11.Scaffold628.g7465.t1"/>
    </source>
</evidence>
<evidence type="ECO:0000313" key="8">
    <source>
        <dbReference type="Proteomes" id="UP000095282"/>
    </source>
</evidence>
<sequence>MVVQYFLIVLFLPSVASNAGLFDLAEYRRVSYDATIGDNFLWFAQDLDLQKVTADNIDDFEKRIVENIPDETLPNYMFVTSKGGQKFACLLPEVEDLKAPKPPRSSKNPKVYGEALAASFYVEKCITLRERSSWWSYLLCRGRTVEQTHGEQGDEGYVKNILGIFDGTFTMPSWQESTEDRLLYLEESYTSGTYCELNKEPRKTTVRYECDSQLSTNEAYISSLVEVVPCQYLMIVKVGTLCHYPEFLPVTLANTKNIGCQPYLTRKDVRDLLERQLEEKKKKEEMKSKVLKARKEYLRATKRYNAMTKSQRNLHLPDVIKKLNAEMDYQAAQFNILVASLELEGEKLTKTKLDSMWKLFSTAEITDIIFYADHDSIEDENRANLWYYFNDPTWPKDQFPKDILATAVQNSYIDEVQQHFKGDYVFDDNGGHVEGLTRFLKTGEIDLETNLVIPAMEIYDQLVVMHLIRYVNKYWWIHRIFTFFNDEREDRYSTETEEMEETVQSIIESIMRPPKQLDYFPMGNLAKHVISPLLDELFEDLIYLSTDGPNSELFDSSSELYKIIYNVLEIVPYPEGQSVKKENDEFKYRVTALQDDRTKTNITISYLRLLAPVYKLLSIQWFQRQVPNYFHVSPPSGNYLKKTETDDYKFHKNLADDMEYFARILMFTTLYGVRDFEKWRDGKKTTTLTAKFIEKSLMKEPMKPSPKMSKIAAHILNKELGPLIMDATKLAWENKIEKYQTAYWAKDHKLRKQAQSVQGLMKDLLAVKDDSDSFMSLGGGNSNSKKQDLLDEKWLDNLAKLESIEEITESLKSRSSTIDDDFLEWDAQEILDLLDKAGLSKKAEIQIKMFDADGREIRNEDMDALTRSLLEENEAMNRFRDSEEAYYKLHPKKSEEKEEEKKASGL</sequence>
<dbReference type="SUPFAM" id="SSF50911">
    <property type="entry name" value="Mannose 6-phosphate receptor domain"/>
    <property type="match status" value="1"/>
</dbReference>
<feature type="signal peptide" evidence="6">
    <location>
        <begin position="1"/>
        <end position="17"/>
    </location>
</feature>
<keyword evidence="3" id="KW-0256">Endoplasmic reticulum</keyword>
<dbReference type="eggNOG" id="KOG3394">
    <property type="taxonomic scope" value="Eukaryota"/>
</dbReference>
<feature type="coiled-coil region" evidence="5">
    <location>
        <begin position="266"/>
        <end position="303"/>
    </location>
</feature>
<keyword evidence="2 6" id="KW-0732">Signal</keyword>
<dbReference type="PROSITE" id="PS51914">
    <property type="entry name" value="MRH"/>
    <property type="match status" value="1"/>
</dbReference>
<accession>A0A1I7TMR9</accession>
<comment type="subcellular location">
    <subcellularLocation>
        <location evidence="1">Endoplasmic reticulum</location>
    </subcellularLocation>
</comment>
<dbReference type="InterPro" id="IPR044865">
    <property type="entry name" value="MRH_dom"/>
</dbReference>
<dbReference type="STRING" id="1561998.A0A1I7TMR9"/>
<name>A0A1I7TMR9_9PELO</name>
<keyword evidence="8" id="KW-1185">Reference proteome</keyword>
<evidence type="ECO:0000256" key="2">
    <source>
        <dbReference type="ARBA" id="ARBA00022729"/>
    </source>
</evidence>
<reference evidence="9" key="1">
    <citation type="submission" date="2016-11" db="UniProtKB">
        <authorList>
            <consortium name="WormBaseParasite"/>
        </authorList>
    </citation>
    <scope>IDENTIFICATION</scope>
</reference>
<dbReference type="PANTHER" id="PTHR15414">
    <property type="entry name" value="OS-9-RELATED"/>
    <property type="match status" value="1"/>
</dbReference>
<evidence type="ECO:0000256" key="4">
    <source>
        <dbReference type="ARBA" id="ARBA00023157"/>
    </source>
</evidence>
<dbReference type="Pfam" id="PF07915">
    <property type="entry name" value="PRKCSH"/>
    <property type="match status" value="1"/>
</dbReference>
<dbReference type="AlphaFoldDB" id="A0A1I7TMR9"/>
<dbReference type="PANTHER" id="PTHR15414:SF5">
    <property type="entry name" value="PROTEIN OS-9"/>
    <property type="match status" value="1"/>
</dbReference>
<dbReference type="WBParaSite" id="Csp11.Scaffold628.g7465.t1">
    <property type="protein sequence ID" value="Csp11.Scaffold628.g7465.t1"/>
    <property type="gene ID" value="Csp11.Scaffold628.g7465"/>
</dbReference>
<evidence type="ECO:0000256" key="1">
    <source>
        <dbReference type="ARBA" id="ARBA00004240"/>
    </source>
</evidence>
<feature type="domain" description="MRH" evidence="7">
    <location>
        <begin position="116"/>
        <end position="244"/>
    </location>
</feature>
<evidence type="ECO:0000256" key="5">
    <source>
        <dbReference type="SAM" id="Coils"/>
    </source>
</evidence>
<dbReference type="Gene3D" id="2.70.130.10">
    <property type="entry name" value="Mannose-6-phosphate receptor binding domain"/>
    <property type="match status" value="1"/>
</dbReference>
<protein>
    <submittedName>
        <fullName evidence="9">PRKCSH domain-containing protein</fullName>
    </submittedName>
</protein>
<dbReference type="GO" id="GO:0030970">
    <property type="term" value="P:retrograde protein transport, ER to cytosol"/>
    <property type="evidence" value="ECO:0007669"/>
    <property type="project" value="TreeGrafter"/>
</dbReference>
<dbReference type="GO" id="GO:0005788">
    <property type="term" value="C:endoplasmic reticulum lumen"/>
    <property type="evidence" value="ECO:0007669"/>
    <property type="project" value="TreeGrafter"/>
</dbReference>
<dbReference type="InterPro" id="IPR045149">
    <property type="entry name" value="OS-9-like"/>
</dbReference>
<feature type="chain" id="PRO_5009307711" evidence="6">
    <location>
        <begin position="18"/>
        <end position="906"/>
    </location>
</feature>
<dbReference type="Proteomes" id="UP000095282">
    <property type="component" value="Unplaced"/>
</dbReference>